<dbReference type="EMBL" id="FTNI01000016">
    <property type="protein sequence ID" value="SIR81596.1"/>
    <property type="molecule type" value="Genomic_DNA"/>
</dbReference>
<dbReference type="Gene3D" id="3.20.20.140">
    <property type="entry name" value="Metal-dependent hydrolases"/>
    <property type="match status" value="1"/>
</dbReference>
<evidence type="ECO:0000313" key="3">
    <source>
        <dbReference type="EMBL" id="SIR81596.1"/>
    </source>
</evidence>
<dbReference type="STRING" id="58117.SAMN05421833_11651"/>
<dbReference type="InterPro" id="IPR016195">
    <property type="entry name" value="Pol/histidinol_Pase-like"/>
</dbReference>
<evidence type="ECO:0000256" key="1">
    <source>
        <dbReference type="SAM" id="MobiDB-lite"/>
    </source>
</evidence>
<dbReference type="InterPro" id="IPR052018">
    <property type="entry name" value="PHP_domain"/>
</dbReference>
<dbReference type="SMART" id="SM00481">
    <property type="entry name" value="POLIIIAc"/>
    <property type="match status" value="1"/>
</dbReference>
<feature type="domain" description="Polymerase/histidinol phosphatase N-terminal" evidence="2">
    <location>
        <begin position="156"/>
        <end position="221"/>
    </location>
</feature>
<sequence length="423" mass="45090">MTTRAAITGTWTLDDRLAGPVAEVPVEVRPGTAALTVRLSYDRSAGVLDLGCAGPAGFRGWSGGARSEYTITPSWATPGYLPGEIEPGVWRVLVGLHRVPLGGLPYEIRVIRHVRPPARPRRRRTRFSRVPGPVPPEPAAVRRRLPSPPGYRWLAGDLHAHTDHSDGTLSVYELACVAAAAGLDFLAVTDHNTVSHHAELAAASALAGLVLVPGQEVTTDLGHAGALGDIGWIDFRQPPDEWAKAVRDRGGVLSVNHPVATDCAWRHPMADRPRVVELWHWSWWDRSWGAPLAWGQAWTRDSAGDPAGGLVVVGGGDYHRPEEGHPPGAPTTWVLAEGDGRGPEAAGAVVRAVAEGRTAVSASPGAPLLLRLEDEFLAVDADGLVLWGPQTRRVVRGDRVLLPAGPGVHRLETPANEVVAVCT</sequence>
<dbReference type="Proteomes" id="UP000186096">
    <property type="component" value="Unassembled WGS sequence"/>
</dbReference>
<accession>A0A1N7E0M4</accession>
<feature type="region of interest" description="Disordered" evidence="1">
    <location>
        <begin position="120"/>
        <end position="142"/>
    </location>
</feature>
<proteinExistence type="predicted"/>
<dbReference type="GO" id="GO:0035312">
    <property type="term" value="F:5'-3' DNA exonuclease activity"/>
    <property type="evidence" value="ECO:0007669"/>
    <property type="project" value="TreeGrafter"/>
</dbReference>
<name>A0A1N7E0M4_9ACTN</name>
<dbReference type="RefSeq" id="WP_076437448.1">
    <property type="nucleotide sequence ID" value="NZ_FTNI01000016.1"/>
</dbReference>
<dbReference type="NCBIfam" id="NF038032">
    <property type="entry name" value="CehA_McbA_metalo"/>
    <property type="match status" value="1"/>
</dbReference>
<dbReference type="GO" id="GO:0004534">
    <property type="term" value="F:5'-3' RNA exonuclease activity"/>
    <property type="evidence" value="ECO:0007669"/>
    <property type="project" value="TreeGrafter"/>
</dbReference>
<gene>
    <name evidence="3" type="ORF">SAMN05421833_11651</name>
</gene>
<dbReference type="InterPro" id="IPR003141">
    <property type="entry name" value="Pol/His_phosphatase_N"/>
</dbReference>
<dbReference type="PANTHER" id="PTHR42924:SF3">
    <property type="entry name" value="POLYMERASE_HISTIDINOL PHOSPHATASE N-TERMINAL DOMAIN-CONTAINING PROTEIN"/>
    <property type="match status" value="1"/>
</dbReference>
<keyword evidence="4" id="KW-1185">Reference proteome</keyword>
<evidence type="ECO:0000259" key="2">
    <source>
        <dbReference type="SMART" id="SM00481"/>
    </source>
</evidence>
<dbReference type="SUPFAM" id="SSF89550">
    <property type="entry name" value="PHP domain-like"/>
    <property type="match status" value="1"/>
</dbReference>
<reference evidence="4" key="1">
    <citation type="submission" date="2017-01" db="EMBL/GenBank/DDBJ databases">
        <authorList>
            <person name="Varghese N."/>
            <person name="Submissions S."/>
        </authorList>
    </citation>
    <scope>NUCLEOTIDE SEQUENCE [LARGE SCALE GENOMIC DNA]</scope>
    <source>
        <strain evidence="4">ATCC 12950</strain>
    </source>
</reference>
<protein>
    <recommendedName>
        <fullName evidence="2">Polymerase/histidinol phosphatase N-terminal domain-containing protein</fullName>
    </recommendedName>
</protein>
<dbReference type="PANTHER" id="PTHR42924">
    <property type="entry name" value="EXONUCLEASE"/>
    <property type="match status" value="1"/>
</dbReference>
<organism evidence="3 4">
    <name type="scientific">Microbispora rosea</name>
    <dbReference type="NCBI Taxonomy" id="58117"/>
    <lineage>
        <taxon>Bacteria</taxon>
        <taxon>Bacillati</taxon>
        <taxon>Actinomycetota</taxon>
        <taxon>Actinomycetes</taxon>
        <taxon>Streptosporangiales</taxon>
        <taxon>Streptosporangiaceae</taxon>
        <taxon>Microbispora</taxon>
    </lineage>
</organism>
<evidence type="ECO:0000313" key="4">
    <source>
        <dbReference type="Proteomes" id="UP000186096"/>
    </source>
</evidence>
<dbReference type="AlphaFoldDB" id="A0A1N7E0M4"/>